<dbReference type="Gene3D" id="3.30.70.1230">
    <property type="entry name" value="Nucleotide cyclase"/>
    <property type="match status" value="1"/>
</dbReference>
<evidence type="ECO:0000259" key="2">
    <source>
        <dbReference type="PROSITE" id="PS50125"/>
    </source>
</evidence>
<dbReference type="RefSeq" id="WP_211875936.1">
    <property type="nucleotide sequence ID" value="NZ_JAAEDH010000025.1"/>
</dbReference>
<accession>A0AAF1KUU3</accession>
<dbReference type="Pfam" id="PF00211">
    <property type="entry name" value="Guanylate_cyc"/>
    <property type="match status" value="1"/>
</dbReference>
<sequence>MADETMTTTLTTVAKPHRAIGMATAAIALAGVAIGLVLSAVALVLVVEPGPLVGGVVIGIASLAGLVIAGWGGQRLAAPLSRLALQAEALRDLDASLPAPAPTGIAELDRLGNALRRMKQALGVFAVYVPRDLVRQLISRTSEAQLGGERRPITVMFSDVQGFTSTAEHLDPEELMRMTCTYFEAVTAELLRNHATIDKYIGDSVMALWNAPRRDLSHARHACYGVLRARHVTRRLAEEFSARGWPEFYTRFGLHTGEAVVGNVGSSDRMAYTAIGSVVNLASRLEGLNKFHHTQILVSEATYRGAGQSFVFRPVGLVVPKGARDAIEVFELLGLAAAHDSADAPLVADPAIMAGLPDWREMLLCYRTRRFDAAEAALQRAARPDTDAVAASFAERIARLRAEPPGAEWTPVISFAEK</sequence>
<feature type="transmembrane region" description="Helical" evidence="1">
    <location>
        <begin position="52"/>
        <end position="72"/>
    </location>
</feature>
<dbReference type="InterPro" id="IPR029787">
    <property type="entry name" value="Nucleotide_cyclase"/>
</dbReference>
<evidence type="ECO:0000313" key="4">
    <source>
        <dbReference type="EMBL" id="MBR0657072.1"/>
    </source>
</evidence>
<dbReference type="GO" id="GO:0016020">
    <property type="term" value="C:membrane"/>
    <property type="evidence" value="ECO:0007669"/>
    <property type="project" value="InterPro"/>
</dbReference>
<keyword evidence="1" id="KW-0812">Transmembrane</keyword>
<proteinExistence type="predicted"/>
<evidence type="ECO:0000259" key="3">
    <source>
        <dbReference type="PROSITE" id="PS50885"/>
    </source>
</evidence>
<dbReference type="GO" id="GO:0004016">
    <property type="term" value="F:adenylate cyclase activity"/>
    <property type="evidence" value="ECO:0007669"/>
    <property type="project" value="UniProtKB-ARBA"/>
</dbReference>
<keyword evidence="1" id="KW-1133">Transmembrane helix</keyword>
<reference evidence="4" key="1">
    <citation type="submission" date="2020-01" db="EMBL/GenBank/DDBJ databases">
        <authorList>
            <person name="Rat A."/>
        </authorList>
    </citation>
    <scope>NUCLEOTIDE SEQUENCE</scope>
    <source>
        <strain evidence="4">LMG 28251</strain>
    </source>
</reference>
<reference evidence="4" key="2">
    <citation type="journal article" date="2021" name="Syst. Appl. Microbiol.">
        <title>Roseomonas hellenica sp. nov., isolated from roots of wild-growing Alkanna tinctoria.</title>
        <authorList>
            <person name="Rat A."/>
            <person name="Naranjo H.D."/>
            <person name="Lebbe L."/>
            <person name="Cnockaert M."/>
            <person name="Krigas N."/>
            <person name="Grigoriadou K."/>
            <person name="Maloupa E."/>
            <person name="Willems A."/>
        </authorList>
    </citation>
    <scope>NUCLEOTIDE SEQUENCE</scope>
    <source>
        <strain evidence="4">LMG 28251</strain>
    </source>
</reference>
<keyword evidence="1" id="KW-0472">Membrane</keyword>
<feature type="domain" description="HAMP" evidence="3">
    <location>
        <begin position="74"/>
        <end position="127"/>
    </location>
</feature>
<gene>
    <name evidence="4" type="ORF">GXW79_18490</name>
</gene>
<comment type="caution">
    <text evidence="4">The sequence shown here is derived from an EMBL/GenBank/DDBJ whole genome shotgun (WGS) entry which is preliminary data.</text>
</comment>
<dbReference type="AlphaFoldDB" id="A0AAF1KUU3"/>
<dbReference type="InterPro" id="IPR003660">
    <property type="entry name" value="HAMP_dom"/>
</dbReference>
<dbReference type="EMBL" id="JAAEDH010000025">
    <property type="protein sequence ID" value="MBR0657072.1"/>
    <property type="molecule type" value="Genomic_DNA"/>
</dbReference>
<dbReference type="InterPro" id="IPR001054">
    <property type="entry name" value="A/G_cyclase"/>
</dbReference>
<dbReference type="PROSITE" id="PS50885">
    <property type="entry name" value="HAMP"/>
    <property type="match status" value="1"/>
</dbReference>
<dbReference type="PROSITE" id="PS50125">
    <property type="entry name" value="GUANYLATE_CYCLASE_2"/>
    <property type="match status" value="1"/>
</dbReference>
<feature type="domain" description="Guanylate cyclase" evidence="2">
    <location>
        <begin position="154"/>
        <end position="286"/>
    </location>
</feature>
<evidence type="ECO:0000313" key="5">
    <source>
        <dbReference type="Proteomes" id="UP001196068"/>
    </source>
</evidence>
<keyword evidence="5" id="KW-1185">Reference proteome</keyword>
<dbReference type="InterPro" id="IPR050697">
    <property type="entry name" value="Adenylyl/Guanylyl_Cyclase_3/4"/>
</dbReference>
<name>A0AAF1KUU3_9PROT</name>
<dbReference type="SMART" id="SM00044">
    <property type="entry name" value="CYCc"/>
    <property type="match status" value="1"/>
</dbReference>
<dbReference type="Proteomes" id="UP001196068">
    <property type="component" value="Unassembled WGS sequence"/>
</dbReference>
<evidence type="ECO:0008006" key="6">
    <source>
        <dbReference type="Google" id="ProtNLM"/>
    </source>
</evidence>
<feature type="transmembrane region" description="Helical" evidence="1">
    <location>
        <begin position="20"/>
        <end position="46"/>
    </location>
</feature>
<organism evidence="4 5">
    <name type="scientific">Plastoroseomonas arctica</name>
    <dbReference type="NCBI Taxonomy" id="1509237"/>
    <lineage>
        <taxon>Bacteria</taxon>
        <taxon>Pseudomonadati</taxon>
        <taxon>Pseudomonadota</taxon>
        <taxon>Alphaproteobacteria</taxon>
        <taxon>Acetobacterales</taxon>
        <taxon>Acetobacteraceae</taxon>
        <taxon>Plastoroseomonas</taxon>
    </lineage>
</organism>
<dbReference type="SUPFAM" id="SSF55073">
    <property type="entry name" value="Nucleotide cyclase"/>
    <property type="match status" value="1"/>
</dbReference>
<protein>
    <recommendedName>
        <fullName evidence="6">Adenylate cyclase</fullName>
    </recommendedName>
</protein>
<dbReference type="PANTHER" id="PTHR43081">
    <property type="entry name" value="ADENYLATE CYCLASE, TERMINAL-DIFFERENTIATION SPECIFIC-RELATED"/>
    <property type="match status" value="1"/>
</dbReference>
<dbReference type="CDD" id="cd07302">
    <property type="entry name" value="CHD"/>
    <property type="match status" value="1"/>
</dbReference>
<dbReference type="PANTHER" id="PTHR43081:SF1">
    <property type="entry name" value="ADENYLATE CYCLASE, TERMINAL-DIFFERENTIATION SPECIFIC"/>
    <property type="match status" value="1"/>
</dbReference>
<evidence type="ECO:0000256" key="1">
    <source>
        <dbReference type="SAM" id="Phobius"/>
    </source>
</evidence>
<dbReference type="GO" id="GO:0006171">
    <property type="term" value="P:cAMP biosynthetic process"/>
    <property type="evidence" value="ECO:0007669"/>
    <property type="project" value="TreeGrafter"/>
</dbReference>
<dbReference type="GO" id="GO:0035556">
    <property type="term" value="P:intracellular signal transduction"/>
    <property type="evidence" value="ECO:0007669"/>
    <property type="project" value="InterPro"/>
</dbReference>